<evidence type="ECO:0000313" key="6">
    <source>
        <dbReference type="Proteomes" id="UP000607645"/>
    </source>
</evidence>
<accession>A0A8J6JN78</accession>
<proteinExistence type="inferred from homology"/>
<evidence type="ECO:0000256" key="2">
    <source>
        <dbReference type="ARBA" id="ARBA00023125"/>
    </source>
</evidence>
<organism evidence="5 6">
    <name type="scientific">Lawsonibacter faecis</name>
    <dbReference type="NCBI Taxonomy" id="2763052"/>
    <lineage>
        <taxon>Bacteria</taxon>
        <taxon>Bacillati</taxon>
        <taxon>Bacillota</taxon>
        <taxon>Clostridia</taxon>
        <taxon>Eubacteriales</taxon>
        <taxon>Oscillospiraceae</taxon>
        <taxon>Lawsonibacter</taxon>
    </lineage>
</organism>
<dbReference type="Proteomes" id="UP000607645">
    <property type="component" value="Unassembled WGS sequence"/>
</dbReference>
<dbReference type="GO" id="GO:0015074">
    <property type="term" value="P:DNA integration"/>
    <property type="evidence" value="ECO:0007669"/>
    <property type="project" value="InterPro"/>
</dbReference>
<dbReference type="SUPFAM" id="SSF56349">
    <property type="entry name" value="DNA breaking-rejoining enzymes"/>
    <property type="match status" value="1"/>
</dbReference>
<feature type="region of interest" description="Disordered" evidence="3">
    <location>
        <begin position="1"/>
        <end position="48"/>
    </location>
</feature>
<evidence type="ECO:0000256" key="1">
    <source>
        <dbReference type="ARBA" id="ARBA00008857"/>
    </source>
</evidence>
<comment type="caution">
    <text evidence="5">The sequence shown here is derived from an EMBL/GenBank/DDBJ whole genome shotgun (WGS) entry which is preliminary data.</text>
</comment>
<evidence type="ECO:0000259" key="4">
    <source>
        <dbReference type="Pfam" id="PF14659"/>
    </source>
</evidence>
<dbReference type="InterPro" id="IPR011010">
    <property type="entry name" value="DNA_brk_join_enz"/>
</dbReference>
<dbReference type="Gene3D" id="1.10.150.130">
    <property type="match status" value="1"/>
</dbReference>
<feature type="domain" description="Integrase SAM-like N-terminal" evidence="4">
    <location>
        <begin position="42"/>
        <end position="85"/>
    </location>
</feature>
<name>A0A8J6JN78_9FIRM</name>
<keyword evidence="2" id="KW-0238">DNA-binding</keyword>
<dbReference type="InterPro" id="IPR004107">
    <property type="entry name" value="Integrase_SAM-like_N"/>
</dbReference>
<feature type="compositionally biased region" description="Basic residues" evidence="3">
    <location>
        <begin position="39"/>
        <end position="48"/>
    </location>
</feature>
<evidence type="ECO:0000313" key="5">
    <source>
        <dbReference type="EMBL" id="MBC5737875.1"/>
    </source>
</evidence>
<evidence type="ECO:0000256" key="3">
    <source>
        <dbReference type="SAM" id="MobiDB-lite"/>
    </source>
</evidence>
<dbReference type="InterPro" id="IPR010998">
    <property type="entry name" value="Integrase_recombinase_N"/>
</dbReference>
<gene>
    <name evidence="5" type="ORF">H8S62_12750</name>
</gene>
<feature type="compositionally biased region" description="Basic residues" evidence="3">
    <location>
        <begin position="1"/>
        <end position="12"/>
    </location>
</feature>
<comment type="similarity">
    <text evidence="1">Belongs to the 'phage' integrase family.</text>
</comment>
<sequence>MGSGRLLRRWRRTAYLPPPPTGRARAWDGAGKRTWEKVQKKRGTRKKPTTYENYGYTLNILNVAFGGRKLDSIKALDVEQFLKSLRAAGKSDSSLAKCRGML</sequence>
<dbReference type="EMBL" id="JACOPQ010000010">
    <property type="protein sequence ID" value="MBC5737875.1"/>
    <property type="molecule type" value="Genomic_DNA"/>
</dbReference>
<dbReference type="Pfam" id="PF14659">
    <property type="entry name" value="Phage_int_SAM_3"/>
    <property type="match status" value="1"/>
</dbReference>
<keyword evidence="6" id="KW-1185">Reference proteome</keyword>
<dbReference type="GO" id="GO:0003677">
    <property type="term" value="F:DNA binding"/>
    <property type="evidence" value="ECO:0007669"/>
    <property type="project" value="UniProtKB-KW"/>
</dbReference>
<reference evidence="5" key="1">
    <citation type="submission" date="2020-08" db="EMBL/GenBank/DDBJ databases">
        <title>Genome public.</title>
        <authorList>
            <person name="Liu C."/>
            <person name="Sun Q."/>
        </authorList>
    </citation>
    <scope>NUCLEOTIDE SEQUENCE</scope>
    <source>
        <strain evidence="5">NSJ-52</strain>
    </source>
</reference>
<protein>
    <recommendedName>
        <fullName evidence="4">Integrase SAM-like N-terminal domain-containing protein</fullName>
    </recommendedName>
</protein>
<dbReference type="AlphaFoldDB" id="A0A8J6JN78"/>